<evidence type="ECO:0000313" key="12">
    <source>
        <dbReference type="Proteomes" id="UP000254266"/>
    </source>
</evidence>
<comment type="PTM">
    <text evidence="8">Binds 2 heme groups per subunit.</text>
</comment>
<proteinExistence type="predicted"/>
<reference evidence="11 12" key="1">
    <citation type="journal article" date="2018" name="ISME J.">
        <title>Endosymbiont genomes yield clues of tubeworm success.</title>
        <authorList>
            <person name="Li Y."/>
            <person name="Liles M.R."/>
            <person name="Halanych K.M."/>
        </authorList>
    </citation>
    <scope>NUCLEOTIDE SEQUENCE [LARGE SCALE GENOMIC DNA]</scope>
    <source>
        <strain evidence="11">A1464</strain>
    </source>
</reference>
<feature type="binding site" description="axial binding residue" evidence="9">
    <location>
        <position position="81"/>
    </location>
    <ligand>
        <name>heme c</name>
        <dbReference type="ChEBI" id="CHEBI:61717"/>
        <label>1</label>
    </ligand>
    <ligandPart>
        <name>Fe</name>
        <dbReference type="ChEBI" id="CHEBI:18248"/>
    </ligandPart>
</feature>
<dbReference type="SUPFAM" id="SSF46626">
    <property type="entry name" value="Cytochrome c"/>
    <property type="match status" value="2"/>
</dbReference>
<feature type="domain" description="Cytochrome c" evidence="10">
    <location>
        <begin position="211"/>
        <end position="324"/>
    </location>
</feature>
<accession>A0A370DBQ4</accession>
<dbReference type="GO" id="GO:0046872">
    <property type="term" value="F:metal ion binding"/>
    <property type="evidence" value="ECO:0007669"/>
    <property type="project" value="UniProtKB-KW"/>
</dbReference>
<keyword evidence="3 9" id="KW-0479">Metal-binding</keyword>
<feature type="binding site" description="covalent" evidence="8">
    <location>
        <position position="225"/>
    </location>
    <ligand>
        <name>heme c</name>
        <dbReference type="ChEBI" id="CHEBI:61717"/>
        <label>2</label>
    </ligand>
</feature>
<keyword evidence="2 8" id="KW-0349">Heme</keyword>
<dbReference type="EMBL" id="QFXC01000013">
    <property type="protein sequence ID" value="RDH81727.1"/>
    <property type="molecule type" value="Genomic_DNA"/>
</dbReference>
<dbReference type="GO" id="GO:0004130">
    <property type="term" value="F:cytochrome-c peroxidase activity"/>
    <property type="evidence" value="ECO:0007669"/>
    <property type="project" value="TreeGrafter"/>
</dbReference>
<keyword evidence="11" id="KW-0575">Peroxidase</keyword>
<keyword evidence="7 9" id="KW-0408">Iron</keyword>
<organism evidence="11 12">
    <name type="scientific">endosymbiont of Galathealinum brachiosum</name>
    <dbReference type="NCBI Taxonomy" id="2200906"/>
    <lineage>
        <taxon>Bacteria</taxon>
        <taxon>Pseudomonadati</taxon>
        <taxon>Pseudomonadota</taxon>
        <taxon>Gammaproteobacteria</taxon>
        <taxon>sulfur-oxidizing symbionts</taxon>
    </lineage>
</organism>
<dbReference type="GO" id="GO:0042597">
    <property type="term" value="C:periplasmic space"/>
    <property type="evidence" value="ECO:0007669"/>
    <property type="project" value="UniProtKB-SubCell"/>
</dbReference>
<dbReference type="GO" id="GO:0020037">
    <property type="term" value="F:heme binding"/>
    <property type="evidence" value="ECO:0007669"/>
    <property type="project" value="InterPro"/>
</dbReference>
<gene>
    <name evidence="11" type="ORF">DIZ80_16155</name>
</gene>
<name>A0A370DBQ4_9GAMM</name>
<feature type="domain" description="Cytochrome c" evidence="10">
    <location>
        <begin position="55"/>
        <end position="166"/>
    </location>
</feature>
<sequence length="337" mass="37469">MKKITGFTPAFTLGFILIFTNSAFADKTDRLMRSANRYFSPLPASMPGAENDTPARIALGKKLFFDKRLSINDTQACASCHELENGMAGVDNLSTSPGAKGEFGTRNSPTVLNAGWQDSQFWDGRAKDLVEQAKGPILNPVEMGMPDEQTVEKKIRGITEYQKLFSSVYPKDKPAITYQNIAEAIAAFERTLITPSRFDDFMNGDASALNQSEQRGLKSFIKLDCKSCHDGKLLGGETYETLGKENPYENQSDTGLFALTGDEDDRLTFKVASLRNVALTAPYFHDGKIEKLNDAVKEMAYLQLDKKLTDSQVEDIVLFLQALTDKKREFKSKAHKK</sequence>
<evidence type="ECO:0000256" key="2">
    <source>
        <dbReference type="ARBA" id="ARBA00022617"/>
    </source>
</evidence>
<dbReference type="InterPro" id="IPR004852">
    <property type="entry name" value="Di-haem_cyt_c_peroxidsae"/>
</dbReference>
<comment type="cofactor">
    <cofactor evidence="8">
        <name>heme</name>
        <dbReference type="ChEBI" id="CHEBI:30413"/>
    </cofactor>
    <text evidence="8">Binds 2 heme groups.</text>
</comment>
<evidence type="ECO:0000256" key="6">
    <source>
        <dbReference type="ARBA" id="ARBA00023002"/>
    </source>
</evidence>
<dbReference type="Proteomes" id="UP000254266">
    <property type="component" value="Unassembled WGS sequence"/>
</dbReference>
<feature type="binding site" description="covalent" evidence="8">
    <location>
        <position position="80"/>
    </location>
    <ligand>
        <name>heme c</name>
        <dbReference type="ChEBI" id="CHEBI:61717"/>
        <label>1</label>
    </ligand>
</feature>
<keyword evidence="5" id="KW-0574">Periplasm</keyword>
<dbReference type="PANTHER" id="PTHR30600">
    <property type="entry name" value="CYTOCHROME C PEROXIDASE-RELATED"/>
    <property type="match status" value="1"/>
</dbReference>
<dbReference type="PANTHER" id="PTHR30600:SF7">
    <property type="entry name" value="CYTOCHROME C PEROXIDASE-RELATED"/>
    <property type="match status" value="1"/>
</dbReference>
<keyword evidence="4" id="KW-0732">Signal</keyword>
<comment type="caution">
    <text evidence="11">The sequence shown here is derived from an EMBL/GenBank/DDBJ whole genome shotgun (WGS) entry which is preliminary data.</text>
</comment>
<evidence type="ECO:0000256" key="5">
    <source>
        <dbReference type="ARBA" id="ARBA00022764"/>
    </source>
</evidence>
<dbReference type="PROSITE" id="PS51007">
    <property type="entry name" value="CYTC"/>
    <property type="match status" value="2"/>
</dbReference>
<feature type="binding site" description="covalent" evidence="8">
    <location>
        <position position="228"/>
    </location>
    <ligand>
        <name>heme c</name>
        <dbReference type="ChEBI" id="CHEBI:61717"/>
        <label>2</label>
    </ligand>
</feature>
<protein>
    <submittedName>
        <fullName evidence="11">Cytochrome-c peroxidase</fullName>
    </submittedName>
</protein>
<dbReference type="PIRSF" id="PIRSF000294">
    <property type="entry name" value="Cytochrome-c_peroxidase"/>
    <property type="match status" value="1"/>
</dbReference>
<dbReference type="Pfam" id="PF03150">
    <property type="entry name" value="CCP_MauG"/>
    <property type="match status" value="1"/>
</dbReference>
<feature type="binding site" description="covalent" evidence="8">
    <location>
        <position position="77"/>
    </location>
    <ligand>
        <name>heme c</name>
        <dbReference type="ChEBI" id="CHEBI:61717"/>
        <label>1</label>
    </ligand>
</feature>
<evidence type="ECO:0000256" key="3">
    <source>
        <dbReference type="ARBA" id="ARBA00022723"/>
    </source>
</evidence>
<dbReference type="GO" id="GO:0009055">
    <property type="term" value="F:electron transfer activity"/>
    <property type="evidence" value="ECO:0007669"/>
    <property type="project" value="InterPro"/>
</dbReference>
<dbReference type="InterPro" id="IPR051395">
    <property type="entry name" value="Cytochrome_c_Peroxidase/MauG"/>
</dbReference>
<feature type="binding site" description="axial binding residue" evidence="9">
    <location>
        <position position="229"/>
    </location>
    <ligand>
        <name>heme c</name>
        <dbReference type="ChEBI" id="CHEBI:61717"/>
        <label>2</label>
    </ligand>
    <ligandPart>
        <name>Fe</name>
        <dbReference type="ChEBI" id="CHEBI:18248"/>
    </ligandPart>
</feature>
<evidence type="ECO:0000256" key="8">
    <source>
        <dbReference type="PIRSR" id="PIRSR000294-1"/>
    </source>
</evidence>
<keyword evidence="6" id="KW-0560">Oxidoreductase</keyword>
<evidence type="ECO:0000256" key="4">
    <source>
        <dbReference type="ARBA" id="ARBA00022729"/>
    </source>
</evidence>
<evidence type="ECO:0000256" key="7">
    <source>
        <dbReference type="ARBA" id="ARBA00023004"/>
    </source>
</evidence>
<dbReference type="InterPro" id="IPR036909">
    <property type="entry name" value="Cyt_c-like_dom_sf"/>
</dbReference>
<evidence type="ECO:0000256" key="1">
    <source>
        <dbReference type="ARBA" id="ARBA00004418"/>
    </source>
</evidence>
<dbReference type="InterPro" id="IPR009056">
    <property type="entry name" value="Cyt_c-like_dom"/>
</dbReference>
<dbReference type="InterPro" id="IPR026259">
    <property type="entry name" value="MauG/Cytc_peroxidase"/>
</dbReference>
<comment type="subcellular location">
    <subcellularLocation>
        <location evidence="1">Periplasm</location>
    </subcellularLocation>
</comment>
<evidence type="ECO:0000259" key="10">
    <source>
        <dbReference type="PROSITE" id="PS51007"/>
    </source>
</evidence>
<dbReference type="Gene3D" id="1.10.760.10">
    <property type="entry name" value="Cytochrome c-like domain"/>
    <property type="match status" value="2"/>
</dbReference>
<evidence type="ECO:0000256" key="9">
    <source>
        <dbReference type="PIRSR" id="PIRSR000294-2"/>
    </source>
</evidence>
<keyword evidence="12" id="KW-1185">Reference proteome</keyword>
<dbReference type="AlphaFoldDB" id="A0A370DBQ4"/>
<feature type="binding site" description="axial binding residue" evidence="9">
    <location>
        <position position="299"/>
    </location>
    <ligand>
        <name>heme c</name>
        <dbReference type="ChEBI" id="CHEBI:61717"/>
        <label>2</label>
    </ligand>
    <ligandPart>
        <name>Fe</name>
        <dbReference type="ChEBI" id="CHEBI:18248"/>
    </ligandPart>
</feature>
<evidence type="ECO:0000313" key="11">
    <source>
        <dbReference type="EMBL" id="RDH81727.1"/>
    </source>
</evidence>